<dbReference type="EMBL" id="JAFMNX010000003">
    <property type="protein sequence ID" value="MBS9721453.1"/>
    <property type="molecule type" value="Genomic_DNA"/>
</dbReference>
<gene>
    <name evidence="1" type="ORF">JYU29_12235</name>
</gene>
<accession>A0ABS5RWP0</accession>
<dbReference type="RefSeq" id="WP_213985115.1">
    <property type="nucleotide sequence ID" value="NZ_JAFMNX010000003.1"/>
</dbReference>
<reference evidence="1 2" key="1">
    <citation type="submission" date="2021-03" db="EMBL/GenBank/DDBJ databases">
        <title>Tianweitania aestuarii sp. nov., isolated from a tidal flat.</title>
        <authorList>
            <person name="Park S."/>
            <person name="Yoon J.-H."/>
        </authorList>
    </citation>
    <scope>NUCLEOTIDE SEQUENCE [LARGE SCALE GENOMIC DNA]</scope>
    <source>
        <strain evidence="1 2">BSSL-BM11</strain>
    </source>
</reference>
<evidence type="ECO:0008006" key="3">
    <source>
        <dbReference type="Google" id="ProtNLM"/>
    </source>
</evidence>
<name>A0ABS5RWP0_9HYPH</name>
<dbReference type="Proteomes" id="UP001297272">
    <property type="component" value="Unassembled WGS sequence"/>
</dbReference>
<comment type="caution">
    <text evidence="1">The sequence shown here is derived from an EMBL/GenBank/DDBJ whole genome shotgun (WGS) entry which is preliminary data.</text>
</comment>
<organism evidence="1 2">
    <name type="scientific">Tianweitania aestuarii</name>
    <dbReference type="NCBI Taxonomy" id="2814886"/>
    <lineage>
        <taxon>Bacteria</taxon>
        <taxon>Pseudomonadati</taxon>
        <taxon>Pseudomonadota</taxon>
        <taxon>Alphaproteobacteria</taxon>
        <taxon>Hyphomicrobiales</taxon>
        <taxon>Phyllobacteriaceae</taxon>
        <taxon>Tianweitania</taxon>
    </lineage>
</organism>
<keyword evidence="2" id="KW-1185">Reference proteome</keyword>
<evidence type="ECO:0000313" key="2">
    <source>
        <dbReference type="Proteomes" id="UP001297272"/>
    </source>
</evidence>
<evidence type="ECO:0000313" key="1">
    <source>
        <dbReference type="EMBL" id="MBS9721453.1"/>
    </source>
</evidence>
<sequence length="236" mass="25943">MSGLISGLQDHLSELIRGQELPLPALDHSHIELILELLQQAYTGIKADYPTAVAGGDEKHLNSLMVDRLNHLVGDDPLASMVVRAVSRGTETKNYDASRFEMRPDIQISLTSRQHLFPLIVECKLIDLTKGKTVDLYCRDGLARFTTGDYAWTNREAMMLAYVRGGASTTSHLTPFLAAAMGLSPPEYAVVSLPQKCAVSLPDAARSDHGRYFTYVHGAQSGKLPGDIAVWHLWVN</sequence>
<proteinExistence type="predicted"/>
<protein>
    <recommendedName>
        <fullName evidence="3">Restriction endonuclease</fullName>
    </recommendedName>
</protein>